<dbReference type="Proteomes" id="UP001206595">
    <property type="component" value="Unassembled WGS sequence"/>
</dbReference>
<name>A0AAD5E854_UMBRA</name>
<dbReference type="GeneID" id="75914825"/>
<keyword evidence="1" id="KW-1133">Transmembrane helix</keyword>
<protein>
    <submittedName>
        <fullName evidence="2">Uncharacterized protein</fullName>
    </submittedName>
</protein>
<evidence type="ECO:0000313" key="2">
    <source>
        <dbReference type="EMBL" id="KAI8579081.1"/>
    </source>
</evidence>
<keyword evidence="3" id="KW-1185">Reference proteome</keyword>
<gene>
    <name evidence="2" type="ORF">K450DRAFT_243784</name>
</gene>
<dbReference type="EMBL" id="MU620923">
    <property type="protein sequence ID" value="KAI8579081.1"/>
    <property type="molecule type" value="Genomic_DNA"/>
</dbReference>
<sequence length="105" mass="12301">MLHWVNLTILHVLITANFLLHCIVLLAKYGSFRNSFMLIPSFTAFSSWPTYTFDNNSRFKLSYLQHPRSVMGLLPYCSTQDEHEMNNILNYIYGCIIEPNRLLLN</sequence>
<organism evidence="2 3">
    <name type="scientific">Umbelopsis ramanniana AG</name>
    <dbReference type="NCBI Taxonomy" id="1314678"/>
    <lineage>
        <taxon>Eukaryota</taxon>
        <taxon>Fungi</taxon>
        <taxon>Fungi incertae sedis</taxon>
        <taxon>Mucoromycota</taxon>
        <taxon>Mucoromycotina</taxon>
        <taxon>Umbelopsidomycetes</taxon>
        <taxon>Umbelopsidales</taxon>
        <taxon>Umbelopsidaceae</taxon>
        <taxon>Umbelopsis</taxon>
    </lineage>
</organism>
<evidence type="ECO:0000256" key="1">
    <source>
        <dbReference type="SAM" id="Phobius"/>
    </source>
</evidence>
<dbReference type="AlphaFoldDB" id="A0AAD5E854"/>
<reference evidence="2" key="1">
    <citation type="submission" date="2021-06" db="EMBL/GenBank/DDBJ databases">
        <authorList>
            <consortium name="DOE Joint Genome Institute"/>
            <person name="Mondo S.J."/>
            <person name="Amses K.R."/>
            <person name="Simmons D.R."/>
            <person name="Longcore J.E."/>
            <person name="Seto K."/>
            <person name="Alves G.H."/>
            <person name="Bonds A.E."/>
            <person name="Quandt C.A."/>
            <person name="Davis W.J."/>
            <person name="Chang Y."/>
            <person name="Letcher P.M."/>
            <person name="Powell M.J."/>
            <person name="Kuo A."/>
            <person name="Labutti K."/>
            <person name="Pangilinan J."/>
            <person name="Andreopoulos W."/>
            <person name="Tritt A."/>
            <person name="Riley R."/>
            <person name="Hundley H."/>
            <person name="Johnson J."/>
            <person name="Lipzen A."/>
            <person name="Barry K."/>
            <person name="Berbee M.L."/>
            <person name="Buchler N.E."/>
            <person name="Grigoriev I.V."/>
            <person name="Spatafora J.W."/>
            <person name="Stajich J.E."/>
            <person name="James T.Y."/>
        </authorList>
    </citation>
    <scope>NUCLEOTIDE SEQUENCE</scope>
    <source>
        <strain evidence="2">AG</strain>
    </source>
</reference>
<feature type="transmembrane region" description="Helical" evidence="1">
    <location>
        <begin position="6"/>
        <end position="27"/>
    </location>
</feature>
<keyword evidence="1" id="KW-0472">Membrane</keyword>
<comment type="caution">
    <text evidence="2">The sequence shown here is derived from an EMBL/GenBank/DDBJ whole genome shotgun (WGS) entry which is preliminary data.</text>
</comment>
<reference evidence="2" key="2">
    <citation type="journal article" date="2022" name="Proc. Natl. Acad. Sci. U.S.A.">
        <title>Diploid-dominant life cycles characterize the early evolution of Fungi.</title>
        <authorList>
            <person name="Amses K.R."/>
            <person name="Simmons D.R."/>
            <person name="Longcore J.E."/>
            <person name="Mondo S.J."/>
            <person name="Seto K."/>
            <person name="Jeronimo G.H."/>
            <person name="Bonds A.E."/>
            <person name="Quandt C.A."/>
            <person name="Davis W.J."/>
            <person name="Chang Y."/>
            <person name="Federici B.A."/>
            <person name="Kuo A."/>
            <person name="LaButti K."/>
            <person name="Pangilinan J."/>
            <person name="Andreopoulos W."/>
            <person name="Tritt A."/>
            <person name="Riley R."/>
            <person name="Hundley H."/>
            <person name="Johnson J."/>
            <person name="Lipzen A."/>
            <person name="Barry K."/>
            <person name="Lang B.F."/>
            <person name="Cuomo C.A."/>
            <person name="Buchler N.E."/>
            <person name="Grigoriev I.V."/>
            <person name="Spatafora J.W."/>
            <person name="Stajich J.E."/>
            <person name="James T.Y."/>
        </authorList>
    </citation>
    <scope>NUCLEOTIDE SEQUENCE</scope>
    <source>
        <strain evidence="2">AG</strain>
    </source>
</reference>
<proteinExistence type="predicted"/>
<keyword evidence="1" id="KW-0812">Transmembrane</keyword>
<dbReference type="RefSeq" id="XP_051444085.1">
    <property type="nucleotide sequence ID" value="XM_051589480.1"/>
</dbReference>
<evidence type="ECO:0000313" key="3">
    <source>
        <dbReference type="Proteomes" id="UP001206595"/>
    </source>
</evidence>
<accession>A0AAD5E854</accession>